<keyword evidence="2" id="KW-1185">Reference proteome</keyword>
<dbReference type="EMBL" id="JADYXP020000012">
    <property type="protein sequence ID" value="KAL0113535.1"/>
    <property type="molecule type" value="Genomic_DNA"/>
</dbReference>
<dbReference type="AlphaFoldDB" id="A0AAW2FHJ9"/>
<sequence length="94" mass="10817">MPKKNTRRDPKVYVKKHPAIIINSTPTTGYCLLKRLLTTRLPHFSRSLRFGSWNRADSSRKSLRLRSGGSSRSLLNSFVLSMAAQKWYYSVEIS</sequence>
<dbReference type="Proteomes" id="UP001430953">
    <property type="component" value="Unassembled WGS sequence"/>
</dbReference>
<organism evidence="1 2">
    <name type="scientific">Cardiocondyla obscurior</name>
    <dbReference type="NCBI Taxonomy" id="286306"/>
    <lineage>
        <taxon>Eukaryota</taxon>
        <taxon>Metazoa</taxon>
        <taxon>Ecdysozoa</taxon>
        <taxon>Arthropoda</taxon>
        <taxon>Hexapoda</taxon>
        <taxon>Insecta</taxon>
        <taxon>Pterygota</taxon>
        <taxon>Neoptera</taxon>
        <taxon>Endopterygota</taxon>
        <taxon>Hymenoptera</taxon>
        <taxon>Apocrita</taxon>
        <taxon>Aculeata</taxon>
        <taxon>Formicoidea</taxon>
        <taxon>Formicidae</taxon>
        <taxon>Myrmicinae</taxon>
        <taxon>Cardiocondyla</taxon>
    </lineage>
</organism>
<name>A0AAW2FHJ9_9HYME</name>
<evidence type="ECO:0000313" key="2">
    <source>
        <dbReference type="Proteomes" id="UP001430953"/>
    </source>
</evidence>
<reference evidence="1 2" key="1">
    <citation type="submission" date="2023-03" db="EMBL/GenBank/DDBJ databases">
        <title>High recombination rates correlate with genetic variation in Cardiocondyla obscurior ants.</title>
        <authorList>
            <person name="Errbii M."/>
        </authorList>
    </citation>
    <scope>NUCLEOTIDE SEQUENCE [LARGE SCALE GENOMIC DNA]</scope>
    <source>
        <strain evidence="1">Alpha-2009</strain>
        <tissue evidence="1">Whole body</tissue>
    </source>
</reference>
<accession>A0AAW2FHJ9</accession>
<comment type="caution">
    <text evidence="1">The sequence shown here is derived from an EMBL/GenBank/DDBJ whole genome shotgun (WGS) entry which is preliminary data.</text>
</comment>
<proteinExistence type="predicted"/>
<gene>
    <name evidence="1" type="ORF">PUN28_012594</name>
</gene>
<protein>
    <submittedName>
        <fullName evidence="1">Uncharacterized protein</fullName>
    </submittedName>
</protein>
<evidence type="ECO:0000313" key="1">
    <source>
        <dbReference type="EMBL" id="KAL0113535.1"/>
    </source>
</evidence>